<dbReference type="Proteomes" id="UP000024635">
    <property type="component" value="Unassembled WGS sequence"/>
</dbReference>
<dbReference type="STRING" id="53326.A0A016TED6"/>
<sequence length="130" mass="15569">MYRRPWTSRRRVALAKSVEKREKLWKKFPIVSHDIDLRRKLWAEVAEELNRKFGLPIDRTIVGKTAERKRMRESVQHFERTERKAGCPYEYSTTVAYETDYIKFQNNGLRCVRRLSITVDLVILNAVRMP</sequence>
<evidence type="ECO:0008006" key="3">
    <source>
        <dbReference type="Google" id="ProtNLM"/>
    </source>
</evidence>
<reference evidence="2" key="1">
    <citation type="journal article" date="2015" name="Nat. Genet.">
        <title>The genome and transcriptome of the zoonotic hookworm Ancylostoma ceylanicum identify infection-specific gene families.</title>
        <authorList>
            <person name="Schwarz E.M."/>
            <person name="Hu Y."/>
            <person name="Antoshechkin I."/>
            <person name="Miller M.M."/>
            <person name="Sternberg P.W."/>
            <person name="Aroian R.V."/>
        </authorList>
    </citation>
    <scope>NUCLEOTIDE SEQUENCE</scope>
    <source>
        <strain evidence="2">HY135</strain>
    </source>
</reference>
<evidence type="ECO:0000313" key="1">
    <source>
        <dbReference type="EMBL" id="EYC01031.1"/>
    </source>
</evidence>
<dbReference type="EMBL" id="JARK01001447">
    <property type="protein sequence ID" value="EYC01031.1"/>
    <property type="molecule type" value="Genomic_DNA"/>
</dbReference>
<dbReference type="AlphaFoldDB" id="A0A016TED6"/>
<organism evidence="1 2">
    <name type="scientific">Ancylostoma ceylanicum</name>
    <dbReference type="NCBI Taxonomy" id="53326"/>
    <lineage>
        <taxon>Eukaryota</taxon>
        <taxon>Metazoa</taxon>
        <taxon>Ecdysozoa</taxon>
        <taxon>Nematoda</taxon>
        <taxon>Chromadorea</taxon>
        <taxon>Rhabditida</taxon>
        <taxon>Rhabditina</taxon>
        <taxon>Rhabditomorpha</taxon>
        <taxon>Strongyloidea</taxon>
        <taxon>Ancylostomatidae</taxon>
        <taxon>Ancylostomatinae</taxon>
        <taxon>Ancylostoma</taxon>
    </lineage>
</organism>
<name>A0A016TED6_9BILA</name>
<accession>A0A016TED6</accession>
<evidence type="ECO:0000313" key="2">
    <source>
        <dbReference type="Proteomes" id="UP000024635"/>
    </source>
</evidence>
<comment type="caution">
    <text evidence="1">The sequence shown here is derived from an EMBL/GenBank/DDBJ whole genome shotgun (WGS) entry which is preliminary data.</text>
</comment>
<protein>
    <recommendedName>
        <fullName evidence="3">MADF domain-containing protein</fullName>
    </recommendedName>
</protein>
<gene>
    <name evidence="1" type="primary">Acey_s0111.g254</name>
    <name evidence="1" type="ORF">Y032_0111g254</name>
</gene>
<keyword evidence="2" id="KW-1185">Reference proteome</keyword>
<proteinExistence type="predicted"/>
<dbReference type="OrthoDB" id="5984255at2759"/>